<evidence type="ECO:0000313" key="3">
    <source>
        <dbReference type="Proteomes" id="UP000509510"/>
    </source>
</evidence>
<sequence length="753" mass="86168">MSQNGEEIRQRMEEMERRYQESERRQEEERRLREEAERREEEERRLREAAEQQLRDTTLPEFLNACHEHLFLGLAVQPDKTSSTKGSPANADHKLRPSRIQEWTTFADEQMAIWEDLMGADFVTERHFTSLSGLEGAGRGVRERMLSSELDLGYFLRQTVESHVSSVIKQLHANPQLRRIFHLHGDVTFENHANTLTDESEIVTNMGSLSLAQDMPRRSERLAARRSRETSSSTSRPEMIQTSAQPLPSLPRPRADQFCVYNRGLEEKVPAFIIEYTAPHKLSLAHIQAGLQDMELDPVVRYQKGESPEDKCRRVVAAVITQSVDYMVRGGNEYGYVSTGEAFIFLRMLQDDPSTVLYYLSVPKEDVGDTTGWTGNVNDDNRLHLTSLGQVLAFTLRALRTPPRPLNWRYWAMAQLETWEMVYDLVLDEISENDIPSSIYKPPRSRIEYCSRSPVKTRSKSMMAVSCQLLTGSTVSNYDDDDDDSGVSTRSQQTASKGKTQRYCTQQCLRGLCQRGPLDKNCPNAQQHGVDRHQLSRATLLKLLHRQLSDDDPRPDSELGCESLHVHGSRGALFKVTLLSHGYTFVGKGVPANFISYSRHEESMYSHLTTIQGLFVPVILGSLDLHRPISYDGIAEMVRLTLMSYAGRTLVHQHGVDWTQIVPQAEKSLRAIHELGILHSDVTILGNIIWNEENNQVMFIDFERAQYQKRRPAGTIPANKKRKRVFSIWDKSPNKQTNRFERETSRMISALRF</sequence>
<dbReference type="AlphaFoldDB" id="A0A7H8QSB2"/>
<dbReference type="Gene3D" id="1.10.510.10">
    <property type="entry name" value="Transferase(Phosphotransferase) domain 1"/>
    <property type="match status" value="1"/>
</dbReference>
<accession>A0A7H8QSB2</accession>
<feature type="region of interest" description="Disordered" evidence="1">
    <location>
        <begin position="213"/>
        <end position="251"/>
    </location>
</feature>
<proteinExistence type="predicted"/>
<reference evidence="3" key="1">
    <citation type="submission" date="2020-06" db="EMBL/GenBank/DDBJ databases">
        <title>A chromosome-scale genome assembly of Talaromyces rugulosus W13939.</title>
        <authorList>
            <person name="Wang B."/>
            <person name="Guo L."/>
            <person name="Ye K."/>
            <person name="Wang L."/>
        </authorList>
    </citation>
    <scope>NUCLEOTIDE SEQUENCE [LARGE SCALE GENOMIC DNA]</scope>
    <source>
        <strain evidence="3">W13939</strain>
    </source>
</reference>
<evidence type="ECO:0008006" key="4">
    <source>
        <dbReference type="Google" id="ProtNLM"/>
    </source>
</evidence>
<dbReference type="GeneID" id="55991345"/>
<keyword evidence="3" id="KW-1185">Reference proteome</keyword>
<evidence type="ECO:0000313" key="2">
    <source>
        <dbReference type="EMBL" id="QKX56736.1"/>
    </source>
</evidence>
<protein>
    <recommendedName>
        <fullName evidence="4">Protein kinase domain-containing protein</fullName>
    </recommendedName>
</protein>
<dbReference type="PANTHER" id="PTHR37171:SF1">
    <property type="entry name" value="SERINE_THREONINE-PROTEIN KINASE YRZF-RELATED"/>
    <property type="match status" value="1"/>
</dbReference>
<dbReference type="Proteomes" id="UP000509510">
    <property type="component" value="Chromosome II"/>
</dbReference>
<evidence type="ECO:0000256" key="1">
    <source>
        <dbReference type="SAM" id="MobiDB-lite"/>
    </source>
</evidence>
<gene>
    <name evidence="2" type="ORF">TRUGW13939_03842</name>
</gene>
<dbReference type="SUPFAM" id="SSF56112">
    <property type="entry name" value="Protein kinase-like (PK-like)"/>
    <property type="match status" value="1"/>
</dbReference>
<dbReference type="RefSeq" id="XP_035342914.1">
    <property type="nucleotide sequence ID" value="XM_035487021.1"/>
</dbReference>
<feature type="compositionally biased region" description="Basic and acidic residues" evidence="1">
    <location>
        <begin position="215"/>
        <end position="229"/>
    </location>
</feature>
<name>A0A7H8QSB2_TALRU</name>
<dbReference type="OrthoDB" id="2156052at2759"/>
<feature type="region of interest" description="Disordered" evidence="1">
    <location>
        <begin position="1"/>
        <end position="44"/>
    </location>
</feature>
<dbReference type="InterPro" id="IPR052396">
    <property type="entry name" value="Meiotic_Drive_Suppr_Kinase"/>
</dbReference>
<dbReference type="KEGG" id="trg:TRUGW13939_03842"/>
<dbReference type="EMBL" id="CP055899">
    <property type="protein sequence ID" value="QKX56736.1"/>
    <property type="molecule type" value="Genomic_DNA"/>
</dbReference>
<dbReference type="PANTHER" id="PTHR37171">
    <property type="entry name" value="SERINE/THREONINE-PROTEIN KINASE YRZF-RELATED"/>
    <property type="match status" value="1"/>
</dbReference>
<organism evidence="2 3">
    <name type="scientific">Talaromyces rugulosus</name>
    <name type="common">Penicillium rugulosum</name>
    <dbReference type="NCBI Taxonomy" id="121627"/>
    <lineage>
        <taxon>Eukaryota</taxon>
        <taxon>Fungi</taxon>
        <taxon>Dikarya</taxon>
        <taxon>Ascomycota</taxon>
        <taxon>Pezizomycotina</taxon>
        <taxon>Eurotiomycetes</taxon>
        <taxon>Eurotiomycetidae</taxon>
        <taxon>Eurotiales</taxon>
        <taxon>Trichocomaceae</taxon>
        <taxon>Talaromyces</taxon>
        <taxon>Talaromyces sect. Islandici</taxon>
    </lineage>
</organism>
<dbReference type="InterPro" id="IPR011009">
    <property type="entry name" value="Kinase-like_dom_sf"/>
</dbReference>